<dbReference type="SUPFAM" id="SSF101898">
    <property type="entry name" value="NHL repeat"/>
    <property type="match status" value="1"/>
</dbReference>
<dbReference type="GO" id="GO:0008270">
    <property type="term" value="F:zinc ion binding"/>
    <property type="evidence" value="ECO:0007669"/>
    <property type="project" value="UniProtKB-KW"/>
</dbReference>
<gene>
    <name evidence="3" type="ORF">OVA965_LOCUS27884</name>
    <name evidence="4" type="ORF">TMI583_LOCUS28637</name>
</gene>
<evidence type="ECO:0000256" key="2">
    <source>
        <dbReference type="PROSITE-ProRule" id="PRU00504"/>
    </source>
</evidence>
<dbReference type="InterPro" id="IPR011042">
    <property type="entry name" value="6-blade_b-propeller_TolB-like"/>
</dbReference>
<dbReference type="EMBL" id="CAJOBA010040245">
    <property type="protein sequence ID" value="CAF4091590.1"/>
    <property type="molecule type" value="Genomic_DNA"/>
</dbReference>
<sequence>QSCVYGSTLNLLGYPINILIDSTGTNLYISDWNNNRVIKRIGLNSSFGIVVAGGNGGGNSEIQTFNPWGLYLNESSNTMFIINNGGNTIQKWHLGDQNGTFLVGTPGISGSNASQLYNPSQIIVDSFGNLYVSDTSNHRIQMFHKSNSYGTGITIAGVTGSAGSTSQRLYSPNGLAFDSNMNLFVADALNNRVQKFTLF</sequence>
<accession>A0A8S2Q6Y2</accession>
<dbReference type="PANTHER" id="PTHR24104:SF25">
    <property type="entry name" value="PROTEIN LIN-41"/>
    <property type="match status" value="1"/>
</dbReference>
<proteinExistence type="predicted"/>
<evidence type="ECO:0000313" key="4">
    <source>
        <dbReference type="EMBL" id="CAF4091590.1"/>
    </source>
</evidence>
<comment type="caution">
    <text evidence="4">The sequence shown here is derived from an EMBL/GenBank/DDBJ whole genome shotgun (WGS) entry which is preliminary data.</text>
</comment>
<dbReference type="InterPro" id="IPR001258">
    <property type="entry name" value="NHL_repeat"/>
</dbReference>
<dbReference type="AlphaFoldDB" id="A0A8S2Q6Y2"/>
<feature type="repeat" description="NHL" evidence="2">
    <location>
        <begin position="103"/>
        <end position="146"/>
    </location>
</feature>
<dbReference type="PANTHER" id="PTHR24104">
    <property type="entry name" value="E3 UBIQUITIN-PROTEIN LIGASE NHLRC1-RELATED"/>
    <property type="match status" value="1"/>
</dbReference>
<evidence type="ECO:0000313" key="3">
    <source>
        <dbReference type="EMBL" id="CAF1286491.1"/>
    </source>
</evidence>
<dbReference type="InterPro" id="IPR050952">
    <property type="entry name" value="TRIM-NHL_E3_ligases"/>
</dbReference>
<dbReference type="CDD" id="cd05819">
    <property type="entry name" value="NHL"/>
    <property type="match status" value="1"/>
</dbReference>
<evidence type="ECO:0000313" key="5">
    <source>
        <dbReference type="Proteomes" id="UP000682733"/>
    </source>
</evidence>
<name>A0A8S2Q6Y2_9BILA</name>
<feature type="non-terminal residue" evidence="4">
    <location>
        <position position="199"/>
    </location>
</feature>
<evidence type="ECO:0000256" key="1">
    <source>
        <dbReference type="ARBA" id="ARBA00022737"/>
    </source>
</evidence>
<dbReference type="PROSITE" id="PS51125">
    <property type="entry name" value="NHL"/>
    <property type="match status" value="2"/>
</dbReference>
<reference evidence="4" key="1">
    <citation type="submission" date="2021-02" db="EMBL/GenBank/DDBJ databases">
        <authorList>
            <person name="Nowell W R."/>
        </authorList>
    </citation>
    <scope>NUCLEOTIDE SEQUENCE</scope>
</reference>
<dbReference type="Pfam" id="PF01436">
    <property type="entry name" value="NHL"/>
    <property type="match status" value="2"/>
</dbReference>
<dbReference type="Proteomes" id="UP000677228">
    <property type="component" value="Unassembled WGS sequence"/>
</dbReference>
<organism evidence="4 5">
    <name type="scientific">Didymodactylos carnosus</name>
    <dbReference type="NCBI Taxonomy" id="1234261"/>
    <lineage>
        <taxon>Eukaryota</taxon>
        <taxon>Metazoa</taxon>
        <taxon>Spiralia</taxon>
        <taxon>Gnathifera</taxon>
        <taxon>Rotifera</taxon>
        <taxon>Eurotatoria</taxon>
        <taxon>Bdelloidea</taxon>
        <taxon>Philodinida</taxon>
        <taxon>Philodinidae</taxon>
        <taxon>Didymodactylos</taxon>
    </lineage>
</organism>
<dbReference type="EMBL" id="CAJNOK010018673">
    <property type="protein sequence ID" value="CAF1286491.1"/>
    <property type="molecule type" value="Genomic_DNA"/>
</dbReference>
<feature type="repeat" description="NHL" evidence="2">
    <location>
        <begin position="156"/>
        <end position="199"/>
    </location>
</feature>
<dbReference type="Gene3D" id="2.120.10.30">
    <property type="entry name" value="TolB, C-terminal domain"/>
    <property type="match status" value="1"/>
</dbReference>
<evidence type="ECO:0008006" key="6">
    <source>
        <dbReference type="Google" id="ProtNLM"/>
    </source>
</evidence>
<keyword evidence="1" id="KW-0677">Repeat</keyword>
<protein>
    <recommendedName>
        <fullName evidence="6">NHL repeat containing protein</fullName>
    </recommendedName>
</protein>
<dbReference type="Proteomes" id="UP000682733">
    <property type="component" value="Unassembled WGS sequence"/>
</dbReference>